<dbReference type="InterPro" id="IPR013783">
    <property type="entry name" value="Ig-like_fold"/>
</dbReference>
<dbReference type="PANTHER" id="PTHR21261">
    <property type="entry name" value="BEAT PROTEIN"/>
    <property type="match status" value="1"/>
</dbReference>
<dbReference type="Gene3D" id="2.60.40.10">
    <property type="entry name" value="Immunoglobulins"/>
    <property type="match status" value="1"/>
</dbReference>
<evidence type="ECO:0000313" key="2">
    <source>
        <dbReference type="Proteomes" id="UP001292094"/>
    </source>
</evidence>
<gene>
    <name evidence="1" type="ORF">Pmani_014310</name>
</gene>
<sequence length="205" mass="22139">EVKSKRDVVVLHNISHSTSGNFKCEVLADHPSFEKDSEITYMEVVDEPKQNPKVSLERLQWSPGEVLKANCTSPVARPPSDLNWFINGEKVSQWSMQGQGMSGRGLDVGVGVGVGVGVSGMGSRSRSSQLNLVLRETHFTLGGQAVLSCDATYKKLYSRTSKVHLIKPGYKTAAPSQKLYGEGCSSGPGVLVWILMVATLAAFTL</sequence>
<evidence type="ECO:0008006" key="3">
    <source>
        <dbReference type="Google" id="ProtNLM"/>
    </source>
</evidence>
<evidence type="ECO:0000313" key="1">
    <source>
        <dbReference type="EMBL" id="KAK4314423.1"/>
    </source>
</evidence>
<dbReference type="AlphaFoldDB" id="A0AAE1PUJ7"/>
<comment type="caution">
    <text evidence="1">The sequence shown here is derived from an EMBL/GenBank/DDBJ whole genome shotgun (WGS) entry which is preliminary data.</text>
</comment>
<proteinExistence type="predicted"/>
<dbReference type="PANTHER" id="PTHR21261:SF15">
    <property type="entry name" value="BEATEN PATH IIIA, ISOFORM D-RELATED"/>
    <property type="match status" value="1"/>
</dbReference>
<accession>A0AAE1PUJ7</accession>
<feature type="non-terminal residue" evidence="1">
    <location>
        <position position="205"/>
    </location>
</feature>
<dbReference type="EMBL" id="JAWZYT010001224">
    <property type="protein sequence ID" value="KAK4314423.1"/>
    <property type="molecule type" value="Genomic_DNA"/>
</dbReference>
<protein>
    <recommendedName>
        <fullName evidence="3">CD80-like immunoglobulin C2-set domain-containing protein</fullName>
    </recommendedName>
</protein>
<organism evidence="1 2">
    <name type="scientific">Petrolisthes manimaculis</name>
    <dbReference type="NCBI Taxonomy" id="1843537"/>
    <lineage>
        <taxon>Eukaryota</taxon>
        <taxon>Metazoa</taxon>
        <taxon>Ecdysozoa</taxon>
        <taxon>Arthropoda</taxon>
        <taxon>Crustacea</taxon>
        <taxon>Multicrustacea</taxon>
        <taxon>Malacostraca</taxon>
        <taxon>Eumalacostraca</taxon>
        <taxon>Eucarida</taxon>
        <taxon>Decapoda</taxon>
        <taxon>Pleocyemata</taxon>
        <taxon>Anomura</taxon>
        <taxon>Galatheoidea</taxon>
        <taxon>Porcellanidae</taxon>
        <taxon>Petrolisthes</taxon>
    </lineage>
</organism>
<reference evidence="1" key="1">
    <citation type="submission" date="2023-11" db="EMBL/GenBank/DDBJ databases">
        <title>Genome assemblies of two species of porcelain crab, Petrolisthes cinctipes and Petrolisthes manimaculis (Anomura: Porcellanidae).</title>
        <authorList>
            <person name="Angst P."/>
        </authorList>
    </citation>
    <scope>NUCLEOTIDE SEQUENCE</scope>
    <source>
        <strain evidence="1">PB745_02</strain>
        <tissue evidence="1">Gill</tissue>
    </source>
</reference>
<name>A0AAE1PUJ7_9EUCA</name>
<dbReference type="Proteomes" id="UP001292094">
    <property type="component" value="Unassembled WGS sequence"/>
</dbReference>
<keyword evidence="2" id="KW-1185">Reference proteome</keyword>